<dbReference type="GO" id="GO:0015093">
    <property type="term" value="F:ferrous iron transmembrane transporter activity"/>
    <property type="evidence" value="ECO:0007669"/>
    <property type="project" value="TreeGrafter"/>
</dbReference>
<evidence type="ECO:0000256" key="4">
    <source>
        <dbReference type="ARBA" id="ARBA00022692"/>
    </source>
</evidence>
<keyword evidence="9" id="KW-1185">Reference proteome</keyword>
<keyword evidence="4 7" id="KW-0812">Transmembrane</keyword>
<evidence type="ECO:0000313" key="9">
    <source>
        <dbReference type="Proteomes" id="UP001143981"/>
    </source>
</evidence>
<feature type="transmembrane region" description="Helical" evidence="7">
    <location>
        <begin position="284"/>
        <end position="306"/>
    </location>
</feature>
<accession>A0A9W8CV19</accession>
<keyword evidence="5 7" id="KW-1133">Transmembrane helix</keyword>
<protein>
    <submittedName>
        <fullName evidence="8">High-affinity iron permease</fullName>
    </submittedName>
</protein>
<dbReference type="PANTHER" id="PTHR31632:SF2">
    <property type="entry name" value="PLASMA MEMBRANE IRON PERMEASE"/>
    <property type="match status" value="1"/>
</dbReference>
<evidence type="ECO:0000256" key="7">
    <source>
        <dbReference type="SAM" id="Phobius"/>
    </source>
</evidence>
<comment type="subcellular location">
    <subcellularLocation>
        <location evidence="1">Membrane</location>
        <topology evidence="1">Multi-pass membrane protein</topology>
    </subcellularLocation>
</comment>
<feature type="transmembrane region" description="Helical" evidence="7">
    <location>
        <begin position="20"/>
        <end position="37"/>
    </location>
</feature>
<reference evidence="8" key="1">
    <citation type="submission" date="2022-07" db="EMBL/GenBank/DDBJ databases">
        <title>Phylogenomic reconstructions and comparative analyses of Kickxellomycotina fungi.</title>
        <authorList>
            <person name="Reynolds N.K."/>
            <person name="Stajich J.E."/>
            <person name="Barry K."/>
            <person name="Grigoriev I.V."/>
            <person name="Crous P."/>
            <person name="Smith M.E."/>
        </authorList>
    </citation>
    <scope>NUCLEOTIDE SEQUENCE</scope>
    <source>
        <strain evidence="8">BCRC 34381</strain>
    </source>
</reference>
<gene>
    <name evidence="8" type="primary">FTR1</name>
    <name evidence="8" type="ORF">LPJ61_004739</name>
</gene>
<organism evidence="8 9">
    <name type="scientific">Coemansia biformis</name>
    <dbReference type="NCBI Taxonomy" id="1286918"/>
    <lineage>
        <taxon>Eukaryota</taxon>
        <taxon>Fungi</taxon>
        <taxon>Fungi incertae sedis</taxon>
        <taxon>Zoopagomycota</taxon>
        <taxon>Kickxellomycotina</taxon>
        <taxon>Kickxellomycetes</taxon>
        <taxon>Kickxellales</taxon>
        <taxon>Kickxellaceae</taxon>
        <taxon>Coemansia</taxon>
    </lineage>
</organism>
<dbReference type="EMBL" id="JANBOI010001210">
    <property type="protein sequence ID" value="KAJ1727133.1"/>
    <property type="molecule type" value="Genomic_DNA"/>
</dbReference>
<keyword evidence="3" id="KW-0813">Transport</keyword>
<comment type="similarity">
    <text evidence="2">Belongs to the oxidase-dependent Fe transporter (OFeT) (TC 9.A.10.1) family.</text>
</comment>
<evidence type="ECO:0000256" key="6">
    <source>
        <dbReference type="ARBA" id="ARBA00023136"/>
    </source>
</evidence>
<feature type="transmembrane region" description="Helical" evidence="7">
    <location>
        <begin position="145"/>
        <end position="166"/>
    </location>
</feature>
<sequence>MANVFDVPIFFILFRETLEAAMIISVMLSFCKQIFAADPDSYRKARKQIWLGAAAGFGVCAAIGAAFIAVFYTVSDNLWSKAENLWEGVFSLIAAVMITVMGLGMLRAGRMQAKWRGKLAASMTERSQATGWRRFFDLRLFSSKYLFFHLPFFTMLREGLEAVVFVGGVSLGISAKSIPLPVVVGIIAGSLLGYLMFRAGNAMNFHWFFVVMTCILYLIAAGLFSRAVWFFETNAFAKYAGGDPDKTGVIDVRVNVWALEYGHPEAKNSSGWGIFNAILGWQSVATYGSVISYCLYWVVLAIALVIL</sequence>
<feature type="transmembrane region" description="Helical" evidence="7">
    <location>
        <begin position="209"/>
        <end position="231"/>
    </location>
</feature>
<dbReference type="PANTHER" id="PTHR31632">
    <property type="entry name" value="IRON TRANSPORTER FTH1"/>
    <property type="match status" value="1"/>
</dbReference>
<feature type="transmembrane region" description="Helical" evidence="7">
    <location>
        <begin position="85"/>
        <end position="106"/>
    </location>
</feature>
<evidence type="ECO:0000256" key="1">
    <source>
        <dbReference type="ARBA" id="ARBA00004141"/>
    </source>
</evidence>
<keyword evidence="3" id="KW-0406">Ion transport</keyword>
<name>A0A9W8CV19_9FUNG</name>
<evidence type="ECO:0000256" key="3">
    <source>
        <dbReference type="ARBA" id="ARBA00022496"/>
    </source>
</evidence>
<dbReference type="GO" id="GO:0033573">
    <property type="term" value="C:high-affinity iron permease complex"/>
    <property type="evidence" value="ECO:0007669"/>
    <property type="project" value="InterPro"/>
</dbReference>
<dbReference type="InterPro" id="IPR004923">
    <property type="entry name" value="FTR1/Fip1/EfeU"/>
</dbReference>
<keyword evidence="3" id="KW-0408">Iron</keyword>
<proteinExistence type="inferred from homology"/>
<evidence type="ECO:0000256" key="5">
    <source>
        <dbReference type="ARBA" id="ARBA00022989"/>
    </source>
</evidence>
<feature type="transmembrane region" description="Helical" evidence="7">
    <location>
        <begin position="49"/>
        <end position="73"/>
    </location>
</feature>
<keyword evidence="6 7" id="KW-0472">Membrane</keyword>
<keyword evidence="3" id="KW-0410">Iron transport</keyword>
<evidence type="ECO:0000256" key="2">
    <source>
        <dbReference type="ARBA" id="ARBA00008333"/>
    </source>
</evidence>
<dbReference type="AlphaFoldDB" id="A0A9W8CV19"/>
<evidence type="ECO:0000313" key="8">
    <source>
        <dbReference type="EMBL" id="KAJ1727133.1"/>
    </source>
</evidence>
<dbReference type="Proteomes" id="UP001143981">
    <property type="component" value="Unassembled WGS sequence"/>
</dbReference>
<comment type="caution">
    <text evidence="8">The sequence shown here is derived from an EMBL/GenBank/DDBJ whole genome shotgun (WGS) entry which is preliminary data.</text>
</comment>
<dbReference type="OrthoDB" id="4364at2759"/>
<feature type="transmembrane region" description="Helical" evidence="7">
    <location>
        <begin position="178"/>
        <end position="197"/>
    </location>
</feature>
<feature type="non-terminal residue" evidence="8">
    <location>
        <position position="307"/>
    </location>
</feature>
<dbReference type="Pfam" id="PF03239">
    <property type="entry name" value="FTR1"/>
    <property type="match status" value="1"/>
</dbReference>